<proteinExistence type="predicted"/>
<dbReference type="AlphaFoldDB" id="A0A2X0Y9S4"/>
<evidence type="ECO:0000313" key="1">
    <source>
        <dbReference type="EMBL" id="SPT99190.1"/>
    </source>
</evidence>
<dbReference type="Proteomes" id="UP000251431">
    <property type="component" value="Unassembled WGS sequence"/>
</dbReference>
<reference evidence="1 2" key="1">
    <citation type="submission" date="2018-06" db="EMBL/GenBank/DDBJ databases">
        <authorList>
            <consortium name="Pathogen Informatics"/>
            <person name="Doyle S."/>
        </authorList>
    </citation>
    <scope>NUCLEOTIDE SEQUENCE [LARGE SCALE GENOMIC DNA]</scope>
    <source>
        <strain evidence="1 2">NCTC7582</strain>
    </source>
</reference>
<gene>
    <name evidence="1" type="ORF">NCTC7582_02120</name>
</gene>
<sequence>MFNFDEVTNIFDYLNEQNEVLEHIYKYFDEFSKSNNLSFDLEKTKDKVTLTLTTDNSMLEARQEGIGNIAFRSYNNSIDLTSGKLYGFIVWSNKEYFVSGAGKATNFTNKVLRVILEDFIK</sequence>
<organism evidence="1 2">
    <name type="scientific">Lysinibacillus capsici</name>
    <dbReference type="NCBI Taxonomy" id="2115968"/>
    <lineage>
        <taxon>Bacteria</taxon>
        <taxon>Bacillati</taxon>
        <taxon>Bacillota</taxon>
        <taxon>Bacilli</taxon>
        <taxon>Bacillales</taxon>
        <taxon>Bacillaceae</taxon>
        <taxon>Lysinibacillus</taxon>
    </lineage>
</organism>
<name>A0A2X0Y9S4_9BACI</name>
<evidence type="ECO:0000313" key="2">
    <source>
        <dbReference type="Proteomes" id="UP000251431"/>
    </source>
</evidence>
<accession>A0A2X0Y9S4</accession>
<protein>
    <submittedName>
        <fullName evidence="1">Uncharacterized protein</fullName>
    </submittedName>
</protein>
<dbReference type="EMBL" id="UAQE01000001">
    <property type="protein sequence ID" value="SPT99190.1"/>
    <property type="molecule type" value="Genomic_DNA"/>
</dbReference>
<dbReference type="RefSeq" id="WP_112117255.1">
    <property type="nucleotide sequence ID" value="NZ_UAQE01000001.1"/>
</dbReference>